<dbReference type="RefSeq" id="WP_377493656.1">
    <property type="nucleotide sequence ID" value="NZ_JBHMDO010000017.1"/>
</dbReference>
<name>A0ABV5KME4_9BACL</name>
<dbReference type="EMBL" id="JBHMDO010000017">
    <property type="protein sequence ID" value="MFB9326416.1"/>
    <property type="molecule type" value="Genomic_DNA"/>
</dbReference>
<evidence type="ECO:0000313" key="5">
    <source>
        <dbReference type="EMBL" id="MFB9326416.1"/>
    </source>
</evidence>
<dbReference type="InterPro" id="IPR009057">
    <property type="entry name" value="Homeodomain-like_sf"/>
</dbReference>
<proteinExistence type="predicted"/>
<sequence length="265" mass="30983">MLTIHAVHFDDFIPNWRTHAEVIGYNVLVLVLEGRVCYRIGAREHVGEPGDLLFIPRGTRRAGDNHVSGPHRKYTVLFNDEEDPMSFIPFLRDRQWIRHKPRKLAYIQRRFERLHEEWRLDDPLSAFAGLGILRELISLIARDLERPEVPPIKTRYAEAMQRYLRERYREPVATRDLARLIGRSPNYAIAVFREVTGQTPIAYMHQLRVAEACRLLLNSDMTIASIADYLGYYDPSYFFRVFKKHASMTPSDYVADGNRGQARLR</sequence>
<dbReference type="Gene3D" id="1.10.10.60">
    <property type="entry name" value="Homeodomain-like"/>
    <property type="match status" value="2"/>
</dbReference>
<keyword evidence="3" id="KW-0804">Transcription</keyword>
<dbReference type="InterPro" id="IPR014710">
    <property type="entry name" value="RmlC-like_jellyroll"/>
</dbReference>
<dbReference type="PANTHER" id="PTHR43280">
    <property type="entry name" value="ARAC-FAMILY TRANSCRIPTIONAL REGULATOR"/>
    <property type="match status" value="1"/>
</dbReference>
<evidence type="ECO:0000259" key="4">
    <source>
        <dbReference type="PROSITE" id="PS01124"/>
    </source>
</evidence>
<organism evidence="5 6">
    <name type="scientific">Paenibacillus aurantiacus</name>
    <dbReference type="NCBI Taxonomy" id="1936118"/>
    <lineage>
        <taxon>Bacteria</taxon>
        <taxon>Bacillati</taxon>
        <taxon>Bacillota</taxon>
        <taxon>Bacilli</taxon>
        <taxon>Bacillales</taxon>
        <taxon>Paenibacillaceae</taxon>
        <taxon>Paenibacillus</taxon>
    </lineage>
</organism>
<evidence type="ECO:0000256" key="2">
    <source>
        <dbReference type="ARBA" id="ARBA00023125"/>
    </source>
</evidence>
<evidence type="ECO:0000256" key="1">
    <source>
        <dbReference type="ARBA" id="ARBA00023015"/>
    </source>
</evidence>
<dbReference type="InterPro" id="IPR018060">
    <property type="entry name" value="HTH_AraC"/>
</dbReference>
<feature type="domain" description="HTH araC/xylS-type" evidence="4">
    <location>
        <begin position="158"/>
        <end position="256"/>
    </location>
</feature>
<reference evidence="5 6" key="1">
    <citation type="submission" date="2024-09" db="EMBL/GenBank/DDBJ databases">
        <authorList>
            <person name="Sun Q."/>
            <person name="Mori K."/>
        </authorList>
    </citation>
    <scope>NUCLEOTIDE SEQUENCE [LARGE SCALE GENOMIC DNA]</scope>
    <source>
        <strain evidence="5 6">TISTR 2452</strain>
    </source>
</reference>
<dbReference type="PROSITE" id="PS00041">
    <property type="entry name" value="HTH_ARAC_FAMILY_1"/>
    <property type="match status" value="1"/>
</dbReference>
<protein>
    <submittedName>
        <fullName evidence="5">Helix-turn-helix domain-containing protein</fullName>
    </submittedName>
</protein>
<accession>A0ABV5KME4</accession>
<dbReference type="InterPro" id="IPR018062">
    <property type="entry name" value="HTH_AraC-typ_CS"/>
</dbReference>
<dbReference type="PANTHER" id="PTHR43280:SF2">
    <property type="entry name" value="HTH-TYPE TRANSCRIPTIONAL REGULATOR EXSA"/>
    <property type="match status" value="1"/>
</dbReference>
<keyword evidence="2" id="KW-0238">DNA-binding</keyword>
<dbReference type="Gene3D" id="2.60.120.10">
    <property type="entry name" value="Jelly Rolls"/>
    <property type="match status" value="1"/>
</dbReference>
<dbReference type="PROSITE" id="PS01124">
    <property type="entry name" value="HTH_ARAC_FAMILY_2"/>
    <property type="match status" value="1"/>
</dbReference>
<dbReference type="SUPFAM" id="SSF46689">
    <property type="entry name" value="Homeodomain-like"/>
    <property type="match status" value="2"/>
</dbReference>
<dbReference type="InterPro" id="IPR037923">
    <property type="entry name" value="HTH-like"/>
</dbReference>
<keyword evidence="6" id="KW-1185">Reference proteome</keyword>
<evidence type="ECO:0000256" key="3">
    <source>
        <dbReference type="ARBA" id="ARBA00023163"/>
    </source>
</evidence>
<evidence type="ECO:0000313" key="6">
    <source>
        <dbReference type="Proteomes" id="UP001589747"/>
    </source>
</evidence>
<comment type="caution">
    <text evidence="5">The sequence shown here is derived from an EMBL/GenBank/DDBJ whole genome shotgun (WGS) entry which is preliminary data.</text>
</comment>
<gene>
    <name evidence="5" type="ORF">ACFFSY_10870</name>
</gene>
<dbReference type="SUPFAM" id="SSF51215">
    <property type="entry name" value="Regulatory protein AraC"/>
    <property type="match status" value="1"/>
</dbReference>
<dbReference type="Pfam" id="PF12833">
    <property type="entry name" value="HTH_18"/>
    <property type="match status" value="1"/>
</dbReference>
<dbReference type="Pfam" id="PF02311">
    <property type="entry name" value="AraC_binding"/>
    <property type="match status" value="1"/>
</dbReference>
<keyword evidence="1" id="KW-0805">Transcription regulation</keyword>
<dbReference type="SMART" id="SM00342">
    <property type="entry name" value="HTH_ARAC"/>
    <property type="match status" value="1"/>
</dbReference>
<dbReference type="Proteomes" id="UP001589747">
    <property type="component" value="Unassembled WGS sequence"/>
</dbReference>
<dbReference type="InterPro" id="IPR003313">
    <property type="entry name" value="AraC-bd"/>
</dbReference>